<dbReference type="InterPro" id="IPR041633">
    <property type="entry name" value="Polbeta"/>
</dbReference>
<dbReference type="PANTHER" id="PTHR43852">
    <property type="entry name" value="NUCLEOTIDYLTRANSFERASE"/>
    <property type="match status" value="1"/>
</dbReference>
<keyword evidence="2" id="KW-0808">Transferase</keyword>
<dbReference type="SUPFAM" id="SSF81301">
    <property type="entry name" value="Nucleotidyltransferase"/>
    <property type="match status" value="1"/>
</dbReference>
<gene>
    <name evidence="2" type="ORF">H206_00173</name>
</gene>
<dbReference type="AlphaFoldDB" id="A0A444J1U4"/>
<dbReference type="Gene3D" id="3.30.460.10">
    <property type="entry name" value="Beta Polymerase, domain 2"/>
    <property type="match status" value="1"/>
</dbReference>
<proteinExistence type="predicted"/>
<reference evidence="2 3" key="1">
    <citation type="submission" date="2017-01" db="EMBL/GenBank/DDBJ databases">
        <title>The cable genome- insights into the physiology and evolution of filamentous bacteria capable of sulfide oxidation via long distance electron transfer.</title>
        <authorList>
            <person name="Schreiber L."/>
            <person name="Bjerg J.T."/>
            <person name="Boggild A."/>
            <person name="Van De Vossenberg J."/>
            <person name="Meysman F."/>
            <person name="Nielsen L.P."/>
            <person name="Schramm A."/>
            <person name="Kjeldsen K.U."/>
        </authorList>
    </citation>
    <scope>NUCLEOTIDE SEQUENCE [LARGE SCALE GENOMIC DNA]</scope>
    <source>
        <strain evidence="2">MCF</strain>
    </source>
</reference>
<comment type="caution">
    <text evidence="2">The sequence shown here is derived from an EMBL/GenBank/DDBJ whole genome shotgun (WGS) entry which is preliminary data.</text>
</comment>
<name>A0A444J1U4_9BACT</name>
<dbReference type="PANTHER" id="PTHR43852:SF3">
    <property type="entry name" value="NUCLEOTIDYLTRANSFERASE"/>
    <property type="match status" value="1"/>
</dbReference>
<dbReference type="InterPro" id="IPR043519">
    <property type="entry name" value="NT_sf"/>
</dbReference>
<dbReference type="CDD" id="cd05403">
    <property type="entry name" value="NT_KNTase_like"/>
    <property type="match status" value="1"/>
</dbReference>
<protein>
    <submittedName>
        <fullName evidence="2">Nucleotidyltransferase domain-containing protein</fullName>
    </submittedName>
</protein>
<dbReference type="Pfam" id="PF18765">
    <property type="entry name" value="Polbeta"/>
    <property type="match status" value="1"/>
</dbReference>
<feature type="domain" description="Polymerase beta nucleotidyltransferase" evidence="1">
    <location>
        <begin position="15"/>
        <end position="101"/>
    </location>
</feature>
<evidence type="ECO:0000313" key="3">
    <source>
        <dbReference type="Proteomes" id="UP000287853"/>
    </source>
</evidence>
<evidence type="ECO:0000259" key="1">
    <source>
        <dbReference type="Pfam" id="PF18765"/>
    </source>
</evidence>
<dbReference type="EMBL" id="MTKO01000041">
    <property type="protein sequence ID" value="RWX47131.1"/>
    <property type="molecule type" value="Genomic_DNA"/>
</dbReference>
<organism evidence="2 3">
    <name type="scientific">Candidatus Electrothrix aarhusensis</name>
    <dbReference type="NCBI Taxonomy" id="1859131"/>
    <lineage>
        <taxon>Bacteria</taxon>
        <taxon>Pseudomonadati</taxon>
        <taxon>Thermodesulfobacteriota</taxon>
        <taxon>Desulfobulbia</taxon>
        <taxon>Desulfobulbales</taxon>
        <taxon>Desulfobulbaceae</taxon>
        <taxon>Candidatus Electrothrix</taxon>
    </lineage>
</organism>
<dbReference type="InterPro" id="IPR052930">
    <property type="entry name" value="TA_antitoxin_MntA"/>
</dbReference>
<dbReference type="GO" id="GO:0016740">
    <property type="term" value="F:transferase activity"/>
    <property type="evidence" value="ECO:0007669"/>
    <property type="project" value="UniProtKB-KW"/>
</dbReference>
<keyword evidence="3" id="KW-1185">Reference proteome</keyword>
<evidence type="ECO:0000313" key="2">
    <source>
        <dbReference type="EMBL" id="RWX47131.1"/>
    </source>
</evidence>
<sequence length="101" mass="11576">MTISKSRKEFIKALLKKKLCNEKEIQKIVLFGSFLSSEEPNDIDVAVFQDSDEKYLPLAMKYRKLVREIAKILPVDVIPLKSAANGTFLREIEAGEIIYEK</sequence>
<accession>A0A444J1U4</accession>
<dbReference type="Proteomes" id="UP000287853">
    <property type="component" value="Unassembled WGS sequence"/>
</dbReference>